<dbReference type="EC" id="2.4.1.17" evidence="5"/>
<proteinExistence type="inferred from homology"/>
<keyword evidence="3 4" id="KW-0808">Transferase</keyword>
<dbReference type="GO" id="GO:0016020">
    <property type="term" value="C:membrane"/>
    <property type="evidence" value="ECO:0007669"/>
    <property type="project" value="UniProtKB-SubCell"/>
</dbReference>
<dbReference type="InterPro" id="IPR035595">
    <property type="entry name" value="UDP_glycos_trans_CS"/>
</dbReference>
<dbReference type="InterPro" id="IPR002213">
    <property type="entry name" value="UDP_glucos_trans"/>
</dbReference>
<accession>A0A0N1IN21</accession>
<comment type="subcellular location">
    <subcellularLocation>
        <location evidence="5">Membrane</location>
        <topology evidence="5">Single-pass membrane protein</topology>
    </subcellularLocation>
</comment>
<dbReference type="AlphaFoldDB" id="A0A0N1IN21"/>
<comment type="catalytic activity">
    <reaction evidence="5">
        <text>glucuronate acceptor + UDP-alpha-D-glucuronate = acceptor beta-D-glucuronoside + UDP + H(+)</text>
        <dbReference type="Rhea" id="RHEA:21032"/>
        <dbReference type="ChEBI" id="CHEBI:15378"/>
        <dbReference type="ChEBI" id="CHEBI:58052"/>
        <dbReference type="ChEBI" id="CHEBI:58223"/>
        <dbReference type="ChEBI" id="CHEBI:132367"/>
        <dbReference type="ChEBI" id="CHEBI:132368"/>
        <dbReference type="EC" id="2.4.1.17"/>
    </reaction>
</comment>
<comment type="similarity">
    <text evidence="1 4">Belongs to the UDP-glycosyltransferase family.</text>
</comment>
<dbReference type="PANTHER" id="PTHR48043:SF159">
    <property type="entry name" value="EG:EG0003.4 PROTEIN-RELATED"/>
    <property type="match status" value="1"/>
</dbReference>
<reference evidence="6 7" key="1">
    <citation type="journal article" date="2015" name="Nat. Commun.">
        <title>Outbred genome sequencing and CRISPR/Cas9 gene editing in butterflies.</title>
        <authorList>
            <person name="Li X."/>
            <person name="Fan D."/>
            <person name="Zhang W."/>
            <person name="Liu G."/>
            <person name="Zhang L."/>
            <person name="Zhao L."/>
            <person name="Fang X."/>
            <person name="Chen L."/>
            <person name="Dong Y."/>
            <person name="Chen Y."/>
            <person name="Ding Y."/>
            <person name="Zhao R."/>
            <person name="Feng M."/>
            <person name="Zhu Y."/>
            <person name="Feng Y."/>
            <person name="Jiang X."/>
            <person name="Zhu D."/>
            <person name="Xiang H."/>
            <person name="Feng X."/>
            <person name="Li S."/>
            <person name="Wang J."/>
            <person name="Zhang G."/>
            <person name="Kronforst M.R."/>
            <person name="Wang W."/>
        </authorList>
    </citation>
    <scope>NUCLEOTIDE SEQUENCE [LARGE SCALE GENOMIC DNA]</scope>
    <source>
        <strain evidence="6">Ya'a_city_454_Px</strain>
        <tissue evidence="6">Whole body</tissue>
    </source>
</reference>
<dbReference type="FunFam" id="3.40.50.2000:FF:000050">
    <property type="entry name" value="UDP-glucuronosyltransferase"/>
    <property type="match status" value="1"/>
</dbReference>
<keyword evidence="2 4" id="KW-0328">Glycosyltransferase</keyword>
<dbReference type="PROSITE" id="PS00375">
    <property type="entry name" value="UDPGT"/>
    <property type="match status" value="1"/>
</dbReference>
<evidence type="ECO:0000313" key="6">
    <source>
        <dbReference type="EMBL" id="KPJ01283.1"/>
    </source>
</evidence>
<evidence type="ECO:0000313" key="7">
    <source>
        <dbReference type="Proteomes" id="UP000053268"/>
    </source>
</evidence>
<dbReference type="PANTHER" id="PTHR48043">
    <property type="entry name" value="EG:EG0003.4 PROTEIN-RELATED"/>
    <property type="match status" value="1"/>
</dbReference>
<evidence type="ECO:0000256" key="3">
    <source>
        <dbReference type="ARBA" id="ARBA00022679"/>
    </source>
</evidence>
<keyword evidence="5" id="KW-0472">Membrane</keyword>
<sequence>MKFSYKFILPYICLILFGIQCGGYKILAVFPIPAGSHEILGNGVVNHLLKAGHEVTYITPFPKNKTIPNLRYISVVDNIGHLNVTLINLKLLMSRNIQMDQDNIFDMMMNLTKNTLKNKNVLYLLNDPNEKFDLVLTQWTFNEESSGIAAAFNCPYIWFFPYEPSYISLALIDEVTNPSYTANIEMRDIPPFTFWQRLQLLKFQTWKIWNNYFYHRHIEKEVFDYTFKPILRRKNRTLPHYEELRLNASLIFGNYHVSMGQAIRLPQNYIPIGGQHIDEVVPTLPKDLKKIMDEATNGVIYFSMGSNLKCKDLPDSIKQALLKMFSRLNQTIIWKFEEPIPNIPKNVHILQWAPQLSILAHPNCILLISHGGLLSMNEAIHFGVPLISIPVFYDHLYNADKSVSKGIGVKVDLTDNLADDLKVAIHEILNNPIYRERMKETSFIYHHRLAPPGKVLVHWVEHVIATRGAVHLRSPALLVPWYQKMYLDLALLLCLGLVLILWILRKLYCFNLQYKVKSKQL</sequence>
<evidence type="ECO:0000256" key="4">
    <source>
        <dbReference type="RuleBase" id="RU003718"/>
    </source>
</evidence>
<keyword evidence="5" id="KW-0812">Transmembrane</keyword>
<organism evidence="6 7">
    <name type="scientific">Papilio xuthus</name>
    <name type="common">Asian swallowtail butterfly</name>
    <dbReference type="NCBI Taxonomy" id="66420"/>
    <lineage>
        <taxon>Eukaryota</taxon>
        <taxon>Metazoa</taxon>
        <taxon>Ecdysozoa</taxon>
        <taxon>Arthropoda</taxon>
        <taxon>Hexapoda</taxon>
        <taxon>Insecta</taxon>
        <taxon>Pterygota</taxon>
        <taxon>Neoptera</taxon>
        <taxon>Endopterygota</taxon>
        <taxon>Lepidoptera</taxon>
        <taxon>Glossata</taxon>
        <taxon>Ditrysia</taxon>
        <taxon>Papilionoidea</taxon>
        <taxon>Papilionidae</taxon>
        <taxon>Papilioninae</taxon>
        <taxon>Papilio</taxon>
    </lineage>
</organism>
<dbReference type="Gene3D" id="3.40.50.2000">
    <property type="entry name" value="Glycogen Phosphorylase B"/>
    <property type="match status" value="1"/>
</dbReference>
<dbReference type="SUPFAM" id="SSF53756">
    <property type="entry name" value="UDP-Glycosyltransferase/glycogen phosphorylase"/>
    <property type="match status" value="1"/>
</dbReference>
<name>A0A0N1IN21_PAPXU</name>
<dbReference type="CDD" id="cd03784">
    <property type="entry name" value="GT1_Gtf-like"/>
    <property type="match status" value="1"/>
</dbReference>
<keyword evidence="5" id="KW-1133">Transmembrane helix</keyword>
<evidence type="ECO:0000256" key="2">
    <source>
        <dbReference type="ARBA" id="ARBA00022676"/>
    </source>
</evidence>
<feature type="transmembrane region" description="Helical" evidence="5">
    <location>
        <begin position="485"/>
        <end position="504"/>
    </location>
</feature>
<protein>
    <recommendedName>
        <fullName evidence="5">UDP-glucuronosyltransferase</fullName>
        <ecNumber evidence="5">2.4.1.17</ecNumber>
    </recommendedName>
</protein>
<evidence type="ECO:0000256" key="5">
    <source>
        <dbReference type="RuleBase" id="RU362059"/>
    </source>
</evidence>
<dbReference type="GO" id="GO:0015020">
    <property type="term" value="F:glucuronosyltransferase activity"/>
    <property type="evidence" value="ECO:0007669"/>
    <property type="project" value="UniProtKB-EC"/>
</dbReference>
<dbReference type="EMBL" id="KQ459356">
    <property type="protein sequence ID" value="KPJ01283.1"/>
    <property type="molecule type" value="Genomic_DNA"/>
</dbReference>
<dbReference type="Pfam" id="PF00201">
    <property type="entry name" value="UDPGT"/>
    <property type="match status" value="1"/>
</dbReference>
<dbReference type="Proteomes" id="UP000053268">
    <property type="component" value="Unassembled WGS sequence"/>
</dbReference>
<evidence type="ECO:0000256" key="1">
    <source>
        <dbReference type="ARBA" id="ARBA00009995"/>
    </source>
</evidence>
<gene>
    <name evidence="6" type="ORF">RR46_01418</name>
</gene>
<keyword evidence="7" id="KW-1185">Reference proteome</keyword>
<dbReference type="InterPro" id="IPR050271">
    <property type="entry name" value="UDP-glycosyltransferase"/>
</dbReference>